<sequence>MHSEMTTPLARLRVSERADPWLAGAAATLVTALLSWRPSFWFDEAATIAAANRSEVDILRLLLNFDAVHGLYYLAMHVWFSWVPVNEFTARLPSAVAVGAAAAGLLVLGTLLAGRPTGWAAAVAATAVPRTLWAGVEARSYALTAAIAVWLTVALVVAASARGAALWVLYGLVLALAIVSFVYLGLMVFAHALTLALRRPRRTLLPWAAATAGGLALASPLISLTLNQRQQLDWINPAQGGFATGVLFEQWFTRSRFFLGVCVALLACGSAAVLIRRAHGAHAALAVAVPWVVVPTVLLVGYSAWFRDVYQPRYLTFTTPGLGLVLGVCVVAIARHWIRLVVLLLAVLAASSSTAFITQRGRYGKPGAADYSAVADLIEHGARPHDCVVFGAAPREPLRAIAAARPGAFVPLDDVAAGVSGAEAAQLWSQDLPLDSDTVRPRLAACATLWVIVDRRVPSPVTSAAERQGFAVDQHWVLRRTVVLRMVPR</sequence>
<dbReference type="EMBL" id="BLKW01000002">
    <property type="protein sequence ID" value="GFG72828.1"/>
    <property type="molecule type" value="Genomic_DNA"/>
</dbReference>
<accession>A0A7I9XST1</accession>
<feature type="transmembrane region" description="Helical" evidence="1">
    <location>
        <begin position="340"/>
        <end position="358"/>
    </location>
</feature>
<protein>
    <submittedName>
        <fullName evidence="2">Mannosyltransferase</fullName>
    </submittedName>
</protein>
<reference evidence="2 3" key="1">
    <citation type="journal article" date="2019" name="Emerg. Microbes Infect.">
        <title>Comprehensive subspecies identification of 175 nontuberculous mycobacteria species based on 7547 genomic profiles.</title>
        <authorList>
            <person name="Matsumoto Y."/>
            <person name="Kinjo T."/>
            <person name="Motooka D."/>
            <person name="Nabeya D."/>
            <person name="Jung N."/>
            <person name="Uechi K."/>
            <person name="Horii T."/>
            <person name="Iida T."/>
            <person name="Fujita J."/>
            <person name="Nakamura S."/>
        </authorList>
    </citation>
    <scope>NUCLEOTIDE SEQUENCE [LARGE SCALE GENOMIC DNA]</scope>
    <source>
        <strain evidence="2 3">JCM 17322</strain>
    </source>
</reference>
<proteinExistence type="predicted"/>
<dbReference type="AlphaFoldDB" id="A0A7I9XST1"/>
<keyword evidence="1" id="KW-1133">Transmembrane helix</keyword>
<evidence type="ECO:0000256" key="1">
    <source>
        <dbReference type="SAM" id="Phobius"/>
    </source>
</evidence>
<keyword evidence="1" id="KW-0472">Membrane</keyword>
<feature type="transmembrane region" description="Helical" evidence="1">
    <location>
        <begin position="257"/>
        <end position="275"/>
    </location>
</feature>
<organism evidence="2 3">
    <name type="scientific">Mycobacterium botniense</name>
    <dbReference type="NCBI Taxonomy" id="84962"/>
    <lineage>
        <taxon>Bacteria</taxon>
        <taxon>Bacillati</taxon>
        <taxon>Actinomycetota</taxon>
        <taxon>Actinomycetes</taxon>
        <taxon>Mycobacteriales</taxon>
        <taxon>Mycobacteriaceae</taxon>
        <taxon>Mycobacterium</taxon>
    </lineage>
</organism>
<gene>
    <name evidence="2" type="ORF">MBOT_01930</name>
</gene>
<dbReference type="GO" id="GO:0016757">
    <property type="term" value="F:glycosyltransferase activity"/>
    <property type="evidence" value="ECO:0007669"/>
    <property type="project" value="UniProtKB-KW"/>
</dbReference>
<evidence type="ECO:0000313" key="2">
    <source>
        <dbReference type="EMBL" id="GFG72828.1"/>
    </source>
</evidence>
<dbReference type="Proteomes" id="UP000465361">
    <property type="component" value="Unassembled WGS sequence"/>
</dbReference>
<feature type="transmembrane region" description="Helical" evidence="1">
    <location>
        <begin position="92"/>
        <end position="112"/>
    </location>
</feature>
<keyword evidence="3" id="KW-1185">Reference proteome</keyword>
<keyword evidence="2" id="KW-0808">Transferase</keyword>
<feature type="transmembrane region" description="Helical" evidence="1">
    <location>
        <begin position="314"/>
        <end position="334"/>
    </location>
</feature>
<feature type="transmembrane region" description="Helical" evidence="1">
    <location>
        <begin position="281"/>
        <end position="302"/>
    </location>
</feature>
<keyword evidence="2" id="KW-0328">Glycosyltransferase</keyword>
<feature type="transmembrane region" description="Helical" evidence="1">
    <location>
        <begin position="168"/>
        <end position="192"/>
    </location>
</feature>
<name>A0A7I9XST1_9MYCO</name>
<keyword evidence="1" id="KW-0812">Transmembrane</keyword>
<comment type="caution">
    <text evidence="2">The sequence shown here is derived from an EMBL/GenBank/DDBJ whole genome shotgun (WGS) entry which is preliminary data.</text>
</comment>
<feature type="transmembrane region" description="Helical" evidence="1">
    <location>
        <begin position="142"/>
        <end position="161"/>
    </location>
</feature>
<feature type="transmembrane region" description="Helical" evidence="1">
    <location>
        <begin position="61"/>
        <end position="80"/>
    </location>
</feature>
<feature type="transmembrane region" description="Helical" evidence="1">
    <location>
        <begin position="20"/>
        <end position="40"/>
    </location>
</feature>
<feature type="transmembrane region" description="Helical" evidence="1">
    <location>
        <begin position="204"/>
        <end position="226"/>
    </location>
</feature>
<evidence type="ECO:0000313" key="3">
    <source>
        <dbReference type="Proteomes" id="UP000465361"/>
    </source>
</evidence>